<feature type="region of interest" description="Disordered" evidence="1">
    <location>
        <begin position="100"/>
        <end position="129"/>
    </location>
</feature>
<gene>
    <name evidence="3" type="ORF">APZ42_015402</name>
</gene>
<dbReference type="EMBL" id="LRGB01000512">
    <property type="protein sequence ID" value="KZS18823.1"/>
    <property type="molecule type" value="Genomic_DNA"/>
</dbReference>
<evidence type="ECO:0000313" key="4">
    <source>
        <dbReference type="Proteomes" id="UP000076858"/>
    </source>
</evidence>
<keyword evidence="4" id="KW-1185">Reference proteome</keyword>
<accession>A0A0N7ZIN9</accession>
<evidence type="ECO:0000313" key="2">
    <source>
        <dbReference type="EMBL" id="JAI81776.1"/>
    </source>
</evidence>
<reference evidence="2" key="2">
    <citation type="submission" date="2015-10" db="EMBL/GenBank/DDBJ databases">
        <authorList>
            <person name="Gilbert D.G."/>
        </authorList>
    </citation>
    <scope>NUCLEOTIDE SEQUENCE</scope>
</reference>
<sequence>MGRNCQNLKRKKNKQTKQLYKNCLFCSVNRQVLVSNRQIVQLCLVELQAKDDKAEQKGFLVWLLDFPTMSLCDVGLFNKFPMIWNTKFWNKSVRVSLETRPKNEMREVKERRTETKRENGEERKRNDKK</sequence>
<dbReference type="EMBL" id="GDIP01241625">
    <property type="protein sequence ID" value="JAI81776.1"/>
    <property type="molecule type" value="Transcribed_RNA"/>
</dbReference>
<evidence type="ECO:0000313" key="3">
    <source>
        <dbReference type="EMBL" id="KZS18823.1"/>
    </source>
</evidence>
<protein>
    <submittedName>
        <fullName evidence="2">Uncharacterized protein</fullName>
    </submittedName>
</protein>
<reference evidence="2" key="1">
    <citation type="submission" date="2015-10" db="EMBL/GenBank/DDBJ databases">
        <title>Daphnia magna gene sets from two clonal populations assembled and annotated with EvidentialGene.</title>
        <authorList>
            <person name="Gilbert D."/>
            <person name="Podicheti R."/>
            <person name="Orsini L."/>
            <person name="Colbourne J."/>
            <person name="Pfrender M."/>
        </authorList>
    </citation>
    <scope>NUCLEOTIDE SEQUENCE</scope>
</reference>
<dbReference type="AlphaFoldDB" id="A0A0N7ZIN9"/>
<dbReference type="Proteomes" id="UP000076858">
    <property type="component" value="Unassembled WGS sequence"/>
</dbReference>
<reference evidence="3 4" key="3">
    <citation type="submission" date="2016-03" db="EMBL/GenBank/DDBJ databases">
        <title>EvidentialGene: Evidence-directed Construction of Genes on Genomes.</title>
        <authorList>
            <person name="Gilbert D.G."/>
            <person name="Choi J.-H."/>
            <person name="Mockaitis K."/>
            <person name="Colbourne J."/>
            <person name="Pfrender M."/>
        </authorList>
    </citation>
    <scope>NUCLEOTIDE SEQUENCE [LARGE SCALE GENOMIC DNA]</scope>
    <source>
        <strain evidence="3 4">Xinb3</strain>
        <tissue evidence="3">Complete organism</tissue>
    </source>
</reference>
<evidence type="ECO:0000256" key="1">
    <source>
        <dbReference type="SAM" id="MobiDB-lite"/>
    </source>
</evidence>
<proteinExistence type="predicted"/>
<organism evidence="2">
    <name type="scientific">Daphnia magna</name>
    <dbReference type="NCBI Taxonomy" id="35525"/>
    <lineage>
        <taxon>Eukaryota</taxon>
        <taxon>Metazoa</taxon>
        <taxon>Ecdysozoa</taxon>
        <taxon>Arthropoda</taxon>
        <taxon>Crustacea</taxon>
        <taxon>Branchiopoda</taxon>
        <taxon>Diplostraca</taxon>
        <taxon>Cladocera</taxon>
        <taxon>Anomopoda</taxon>
        <taxon>Daphniidae</taxon>
        <taxon>Daphnia</taxon>
    </lineage>
</organism>
<name>A0A0N7ZIN9_9CRUS</name>